<feature type="domain" description="BTB" evidence="2">
    <location>
        <begin position="84"/>
        <end position="158"/>
    </location>
</feature>
<dbReference type="Pfam" id="PF00651">
    <property type="entry name" value="BTB"/>
    <property type="match status" value="1"/>
</dbReference>
<keyword evidence="4" id="KW-1185">Reference proteome</keyword>
<dbReference type="Proteomes" id="UP000054477">
    <property type="component" value="Unassembled WGS sequence"/>
</dbReference>
<protein>
    <recommendedName>
        <fullName evidence="2">BTB domain-containing protein</fullName>
    </recommendedName>
</protein>
<feature type="compositionally biased region" description="Basic and acidic residues" evidence="1">
    <location>
        <begin position="334"/>
        <end position="346"/>
    </location>
</feature>
<reference evidence="4" key="2">
    <citation type="submission" date="2015-01" db="EMBL/GenBank/DDBJ databases">
        <title>Evolutionary Origins and Diversification of the Mycorrhizal Mutualists.</title>
        <authorList>
            <consortium name="DOE Joint Genome Institute"/>
            <consortium name="Mycorrhizal Genomics Consortium"/>
            <person name="Kohler A."/>
            <person name="Kuo A."/>
            <person name="Nagy L.G."/>
            <person name="Floudas D."/>
            <person name="Copeland A."/>
            <person name="Barry K.W."/>
            <person name="Cichocki N."/>
            <person name="Veneault-Fourrey C."/>
            <person name="LaButti K."/>
            <person name="Lindquist E.A."/>
            <person name="Lipzen A."/>
            <person name="Lundell T."/>
            <person name="Morin E."/>
            <person name="Murat C."/>
            <person name="Riley R."/>
            <person name="Ohm R."/>
            <person name="Sun H."/>
            <person name="Tunlid A."/>
            <person name="Henrissat B."/>
            <person name="Grigoriev I.V."/>
            <person name="Hibbett D.S."/>
            <person name="Martin F."/>
        </authorList>
    </citation>
    <scope>NUCLEOTIDE SEQUENCE [LARGE SCALE GENOMIC DNA]</scope>
    <source>
        <strain evidence="4">LaAM-08-1</strain>
    </source>
</reference>
<evidence type="ECO:0000313" key="4">
    <source>
        <dbReference type="Proteomes" id="UP000054477"/>
    </source>
</evidence>
<evidence type="ECO:0000313" key="3">
    <source>
        <dbReference type="EMBL" id="KIK03347.1"/>
    </source>
</evidence>
<sequence>MASLKYLCLKSNVNLQALVQKDIGTCSVHVYIVQKLKRPTNIFFTPLSFRFSSLGQQAKLLMPASPNDVFLAVSRHPTYYIQGADLSFLIDHIQFRVHRYFFERESLYFRNYLTVPASPGAVRTGVNDSNAIILEDVKAAEFELLLWVFYNPRYSLYNRPVEEWEIILKLANQWTFPEVKNLAVRELEKLEFPDLDRIAIYQTYAVDRRLLVPCYARLCEREEPLTLPEGTKLGMETTLMIARAREVSRGSVSPTGARSPTSAHVHGNELHAIVCDLFAIEPQSETPNGDKQTSLLPGTKEAGTTVAAAATGGPAGQASHQEDNKVNGTSKGKGSKENGETSKLDGEPGTPAGDRPNSPSDQRKGSNKNSRGNKGKSGN</sequence>
<dbReference type="PROSITE" id="PS50097">
    <property type="entry name" value="BTB"/>
    <property type="match status" value="1"/>
</dbReference>
<feature type="region of interest" description="Disordered" evidence="1">
    <location>
        <begin position="310"/>
        <end position="379"/>
    </location>
</feature>
<reference evidence="3 4" key="1">
    <citation type="submission" date="2014-04" db="EMBL/GenBank/DDBJ databases">
        <authorList>
            <consortium name="DOE Joint Genome Institute"/>
            <person name="Kuo A."/>
            <person name="Kohler A."/>
            <person name="Nagy L.G."/>
            <person name="Floudas D."/>
            <person name="Copeland A."/>
            <person name="Barry K.W."/>
            <person name="Cichocki N."/>
            <person name="Veneault-Fourrey C."/>
            <person name="LaButti K."/>
            <person name="Lindquist E.A."/>
            <person name="Lipzen A."/>
            <person name="Lundell T."/>
            <person name="Morin E."/>
            <person name="Murat C."/>
            <person name="Sun H."/>
            <person name="Tunlid A."/>
            <person name="Henrissat B."/>
            <person name="Grigoriev I.V."/>
            <person name="Hibbett D.S."/>
            <person name="Martin F."/>
            <person name="Nordberg H.P."/>
            <person name="Cantor M.N."/>
            <person name="Hua S.X."/>
        </authorList>
    </citation>
    <scope>NUCLEOTIDE SEQUENCE [LARGE SCALE GENOMIC DNA]</scope>
    <source>
        <strain evidence="3 4">LaAM-08-1</strain>
    </source>
</reference>
<dbReference type="OrthoDB" id="9997739at2759"/>
<name>A0A0C9Y032_9AGAR</name>
<organism evidence="3 4">
    <name type="scientific">Laccaria amethystina LaAM-08-1</name>
    <dbReference type="NCBI Taxonomy" id="1095629"/>
    <lineage>
        <taxon>Eukaryota</taxon>
        <taxon>Fungi</taxon>
        <taxon>Dikarya</taxon>
        <taxon>Basidiomycota</taxon>
        <taxon>Agaricomycotina</taxon>
        <taxon>Agaricomycetes</taxon>
        <taxon>Agaricomycetidae</taxon>
        <taxon>Agaricales</taxon>
        <taxon>Agaricineae</taxon>
        <taxon>Hydnangiaceae</taxon>
        <taxon>Laccaria</taxon>
    </lineage>
</organism>
<dbReference type="STRING" id="1095629.A0A0C9Y032"/>
<accession>A0A0C9Y032</accession>
<dbReference type="AlphaFoldDB" id="A0A0C9Y032"/>
<gene>
    <name evidence="3" type="ORF">K443DRAFT_676832</name>
</gene>
<dbReference type="EMBL" id="KN838581">
    <property type="protein sequence ID" value="KIK03347.1"/>
    <property type="molecule type" value="Genomic_DNA"/>
</dbReference>
<proteinExistence type="predicted"/>
<evidence type="ECO:0000259" key="2">
    <source>
        <dbReference type="PROSITE" id="PS50097"/>
    </source>
</evidence>
<dbReference type="SUPFAM" id="SSF54695">
    <property type="entry name" value="POZ domain"/>
    <property type="match status" value="1"/>
</dbReference>
<evidence type="ECO:0000256" key="1">
    <source>
        <dbReference type="SAM" id="MobiDB-lite"/>
    </source>
</evidence>
<dbReference type="InterPro" id="IPR000210">
    <property type="entry name" value="BTB/POZ_dom"/>
</dbReference>
<dbReference type="SMART" id="SM00225">
    <property type="entry name" value="BTB"/>
    <property type="match status" value="1"/>
</dbReference>
<dbReference type="Gene3D" id="3.30.710.10">
    <property type="entry name" value="Potassium Channel Kv1.1, Chain A"/>
    <property type="match status" value="1"/>
</dbReference>
<dbReference type="HOGENOM" id="CLU_047592_0_1_1"/>
<dbReference type="InterPro" id="IPR011333">
    <property type="entry name" value="SKP1/BTB/POZ_sf"/>
</dbReference>